<dbReference type="RefSeq" id="WP_210207441.1">
    <property type="nucleotide sequence ID" value="NZ_BJYU01000004.1"/>
</dbReference>
<feature type="chain" id="PRO_5022191580" evidence="1">
    <location>
        <begin position="24"/>
        <end position="169"/>
    </location>
</feature>
<dbReference type="AlphaFoldDB" id="A0A512BM98"/>
<protein>
    <submittedName>
        <fullName evidence="2">Oxidoreductase</fullName>
    </submittedName>
</protein>
<dbReference type="Proteomes" id="UP000321085">
    <property type="component" value="Unassembled WGS sequence"/>
</dbReference>
<keyword evidence="1" id="KW-0732">Signal</keyword>
<evidence type="ECO:0000313" key="3">
    <source>
        <dbReference type="Proteomes" id="UP000321085"/>
    </source>
</evidence>
<accession>A0A512BM98</accession>
<evidence type="ECO:0000256" key="1">
    <source>
        <dbReference type="SAM" id="SignalP"/>
    </source>
</evidence>
<evidence type="ECO:0000313" key="2">
    <source>
        <dbReference type="EMBL" id="GEO13025.1"/>
    </source>
</evidence>
<dbReference type="InterPro" id="IPR036374">
    <property type="entry name" value="OxRdtase_Mopterin-bd_sf"/>
</dbReference>
<gene>
    <name evidence="2" type="ORF">MAE02_07210</name>
</gene>
<proteinExistence type="predicted"/>
<reference evidence="2 3" key="1">
    <citation type="submission" date="2019-07" db="EMBL/GenBank/DDBJ databases">
        <title>Whole genome shotgun sequence of Microvirga aerophila NBRC 106136.</title>
        <authorList>
            <person name="Hosoyama A."/>
            <person name="Uohara A."/>
            <person name="Ohji S."/>
            <person name="Ichikawa N."/>
        </authorList>
    </citation>
    <scope>NUCLEOTIDE SEQUENCE [LARGE SCALE GENOMIC DNA]</scope>
    <source>
        <strain evidence="2 3">NBRC 106136</strain>
    </source>
</reference>
<keyword evidence="3" id="KW-1185">Reference proteome</keyword>
<name>A0A512BM98_9HYPH</name>
<comment type="caution">
    <text evidence="2">The sequence shown here is derived from an EMBL/GenBank/DDBJ whole genome shotgun (WGS) entry which is preliminary data.</text>
</comment>
<feature type="signal peptide" evidence="1">
    <location>
        <begin position="1"/>
        <end position="23"/>
    </location>
</feature>
<dbReference type="SUPFAM" id="SSF56524">
    <property type="entry name" value="Oxidoreductase molybdopterin-binding domain"/>
    <property type="match status" value="1"/>
</dbReference>
<sequence>MRYGRRFRLIVAALLGWALPVRASEPLPQPTGPVLLTISGSIGQTNAPGQARFDREMLHALGSASLTTGFVVLDRPQFFEGVPLRTVLERVEAKGTKMTAVALNDYEIVIPFEDLKFEPLIAMKADGQPLKIRGKEPLWIVYPRDDYKVLQDIRYDSRWVWQLNRLHIE</sequence>
<organism evidence="2 3">
    <name type="scientific">Microvirga aerophila</name>
    <dbReference type="NCBI Taxonomy" id="670291"/>
    <lineage>
        <taxon>Bacteria</taxon>
        <taxon>Pseudomonadati</taxon>
        <taxon>Pseudomonadota</taxon>
        <taxon>Alphaproteobacteria</taxon>
        <taxon>Hyphomicrobiales</taxon>
        <taxon>Methylobacteriaceae</taxon>
        <taxon>Microvirga</taxon>
    </lineage>
</organism>
<dbReference type="EMBL" id="BJYU01000004">
    <property type="protein sequence ID" value="GEO13025.1"/>
    <property type="molecule type" value="Genomic_DNA"/>
</dbReference>